<reference evidence="4" key="1">
    <citation type="journal article" date="2020" name="Stud. Mycol.">
        <title>101 Dothideomycetes genomes: a test case for predicting lifestyles and emergence of pathogens.</title>
        <authorList>
            <person name="Haridas S."/>
            <person name="Albert R."/>
            <person name="Binder M."/>
            <person name="Bloem J."/>
            <person name="Labutti K."/>
            <person name="Salamov A."/>
            <person name="Andreopoulos B."/>
            <person name="Baker S."/>
            <person name="Barry K."/>
            <person name="Bills G."/>
            <person name="Bluhm B."/>
            <person name="Cannon C."/>
            <person name="Castanera R."/>
            <person name="Culley D."/>
            <person name="Daum C."/>
            <person name="Ezra D."/>
            <person name="Gonzalez J."/>
            <person name="Henrissat B."/>
            <person name="Kuo A."/>
            <person name="Liang C."/>
            <person name="Lipzen A."/>
            <person name="Lutzoni F."/>
            <person name="Magnuson J."/>
            <person name="Mondo S."/>
            <person name="Nolan M."/>
            <person name="Ohm R."/>
            <person name="Pangilinan J."/>
            <person name="Park H.-J."/>
            <person name="Ramirez L."/>
            <person name="Alfaro M."/>
            <person name="Sun H."/>
            <person name="Tritt A."/>
            <person name="Yoshinaga Y."/>
            <person name="Zwiers L.-H."/>
            <person name="Turgeon B."/>
            <person name="Goodwin S."/>
            <person name="Spatafora J."/>
            <person name="Crous P."/>
            <person name="Grigoriev I."/>
        </authorList>
    </citation>
    <scope>NUCLEOTIDE SEQUENCE</scope>
    <source>
        <strain evidence="4">CBS 122368</strain>
    </source>
</reference>
<dbReference type="InterPro" id="IPR056693">
    <property type="entry name" value="DUF7791"/>
</dbReference>
<protein>
    <submittedName>
        <fullName evidence="4">Uncharacterized protein</fullName>
    </submittedName>
</protein>
<feature type="non-terminal residue" evidence="4">
    <location>
        <position position="898"/>
    </location>
</feature>
<dbReference type="GeneID" id="54578156"/>
<evidence type="ECO:0000259" key="2">
    <source>
        <dbReference type="Pfam" id="PF24883"/>
    </source>
</evidence>
<dbReference type="SUPFAM" id="SSF52540">
    <property type="entry name" value="P-loop containing nucleoside triphosphate hydrolases"/>
    <property type="match status" value="1"/>
</dbReference>
<dbReference type="OrthoDB" id="443402at2759"/>
<feature type="domain" description="DUF7791" evidence="3">
    <location>
        <begin position="472"/>
        <end position="597"/>
    </location>
</feature>
<feature type="domain" description="Nephrocystin 3-like N-terminal" evidence="2">
    <location>
        <begin position="178"/>
        <end position="359"/>
    </location>
</feature>
<dbReference type="PANTHER" id="PTHR10039:SF5">
    <property type="entry name" value="NACHT DOMAIN-CONTAINING PROTEIN"/>
    <property type="match status" value="1"/>
</dbReference>
<keyword evidence="5" id="KW-1185">Reference proteome</keyword>
<evidence type="ECO:0000313" key="4">
    <source>
        <dbReference type="EMBL" id="KAF2250510.1"/>
    </source>
</evidence>
<dbReference type="Pfam" id="PF24883">
    <property type="entry name" value="NPHP3_N"/>
    <property type="match status" value="1"/>
</dbReference>
<name>A0A6A6ILT8_9PLEO</name>
<dbReference type="RefSeq" id="XP_033685514.1">
    <property type="nucleotide sequence ID" value="XM_033824826.1"/>
</dbReference>
<dbReference type="InterPro" id="IPR027417">
    <property type="entry name" value="P-loop_NTPase"/>
</dbReference>
<dbReference type="EMBL" id="ML987193">
    <property type="protein sequence ID" value="KAF2250510.1"/>
    <property type="molecule type" value="Genomic_DNA"/>
</dbReference>
<accession>A0A6A6ILT8</accession>
<dbReference type="PANTHER" id="PTHR10039">
    <property type="entry name" value="AMELOGENIN"/>
    <property type="match status" value="1"/>
</dbReference>
<dbReference type="Proteomes" id="UP000800094">
    <property type="component" value="Unassembled WGS sequence"/>
</dbReference>
<dbReference type="AlphaFoldDB" id="A0A6A6ILT8"/>
<organism evidence="4 5">
    <name type="scientific">Trematosphaeria pertusa</name>
    <dbReference type="NCBI Taxonomy" id="390896"/>
    <lineage>
        <taxon>Eukaryota</taxon>
        <taxon>Fungi</taxon>
        <taxon>Dikarya</taxon>
        <taxon>Ascomycota</taxon>
        <taxon>Pezizomycotina</taxon>
        <taxon>Dothideomycetes</taxon>
        <taxon>Pleosporomycetidae</taxon>
        <taxon>Pleosporales</taxon>
        <taxon>Massarineae</taxon>
        <taxon>Trematosphaeriaceae</taxon>
        <taxon>Trematosphaeria</taxon>
    </lineage>
</organism>
<dbReference type="Gene3D" id="3.40.50.300">
    <property type="entry name" value="P-loop containing nucleotide triphosphate hydrolases"/>
    <property type="match status" value="1"/>
</dbReference>
<proteinExistence type="predicted"/>
<keyword evidence="1" id="KW-0677">Repeat</keyword>
<dbReference type="Pfam" id="PF25053">
    <property type="entry name" value="DUF7791"/>
    <property type="match status" value="1"/>
</dbReference>
<evidence type="ECO:0000256" key="1">
    <source>
        <dbReference type="ARBA" id="ARBA00022737"/>
    </source>
</evidence>
<sequence length="898" mass="103245">MRICRDSEAVITELLSALGRLRSSQTTLWSSFLDALKSIWNADQVEALRQTLDTYRQQISLYLLTSLRDQVKTLQQNQSNRDEELRTIARQTQTMVQSFLHKVAAQDGWQQEIIQTMHNDYEERRRLNTDAFALPAVEMRKTLIYEDLQCFTSGLLYWVRFRELEHRPEKIEQAYERTFEWIFSTSPNNPWSDFVKWAEGDSEPLYWITGKPASGKSTLMKFIYSHERTHQLLHQWAKRRKLIVSAFYFWNSGSELQMSEEGLARTLLYETIRQEPGLWEIAFPHKMEEFILFGNPWHKPITWEEIMSAFRHLVEEVGDEHKLFFFIDGLDEYSGDHDKLIAMIQRFVSPNVKTCVSSRPWIVFEDGFHQRPSLRLEDLTYNDIKHYVSSRLSQNRGFAQLEILNQQYAANLIKNVVMKASGVFLWVHLVTDSLMDGLSGGERLEELQARLDDLPPDLEHLFWNILARLGGFHLKRASEMFQIFRASIGQLTLLMFSYADDADPDIASKHAYGALSPEQTHARADIMRRRLTACCKGLLESKPTAMPLAHTEIGYLHRTVKDYVERPEIWSKFLALTDPDFNPYFRLCNARIIELRTRPMGFFRAQDSGKEFWAIVTHAIQYALLADPTCTEGFQAKLFNALDFAASYLANREEEGSIPYTQGIANKLNVPSIHWTAVEERCSLNRSFLHLAIQSCLFEYVREAASPFYGAEPAELSHGLLVAVSQNQKDTDLPLPKPPRGAAARHPMDLVPLLLSRGADPNLPIRDALKYTFGQPEAFSPWQVFLLRLGLMNPRTPRAPGFDPDVYLRNQELQILEARRLDNPNPPPILPAPYHSSTPTIHQSRSEIAPASLLVIAKSFLEHGADPSLVGREHGREISAWAKRKLGERRARGILSVV</sequence>
<gene>
    <name evidence="4" type="ORF">BU26DRAFT_453295</name>
</gene>
<dbReference type="InterPro" id="IPR056884">
    <property type="entry name" value="NPHP3-like_N"/>
</dbReference>
<evidence type="ECO:0000313" key="5">
    <source>
        <dbReference type="Proteomes" id="UP000800094"/>
    </source>
</evidence>
<evidence type="ECO:0000259" key="3">
    <source>
        <dbReference type="Pfam" id="PF25053"/>
    </source>
</evidence>